<evidence type="ECO:0000313" key="2">
    <source>
        <dbReference type="Proteomes" id="UP000707071"/>
    </source>
</evidence>
<evidence type="ECO:0000313" key="1">
    <source>
        <dbReference type="EMBL" id="KAG6288252.1"/>
    </source>
</evidence>
<proteinExistence type="predicted"/>
<dbReference type="AlphaFoldDB" id="A0A9P7U0K4"/>
<accession>A0A9P7U0K4</accession>
<feature type="non-terminal residue" evidence="1">
    <location>
        <position position="56"/>
    </location>
</feature>
<organism evidence="1 2">
    <name type="scientific">Claviceps aff. purpurea</name>
    <dbReference type="NCBI Taxonomy" id="1967640"/>
    <lineage>
        <taxon>Eukaryota</taxon>
        <taxon>Fungi</taxon>
        <taxon>Dikarya</taxon>
        <taxon>Ascomycota</taxon>
        <taxon>Pezizomycotina</taxon>
        <taxon>Sordariomycetes</taxon>
        <taxon>Hypocreomycetidae</taxon>
        <taxon>Hypocreales</taxon>
        <taxon>Clavicipitaceae</taxon>
        <taxon>Claviceps</taxon>
    </lineage>
</organism>
<dbReference type="Proteomes" id="UP000707071">
    <property type="component" value="Unassembled WGS sequence"/>
</dbReference>
<keyword evidence="2" id="KW-1185">Reference proteome</keyword>
<reference evidence="1 2" key="1">
    <citation type="journal article" date="2020" name="bioRxiv">
        <title>Whole genome comparisons of ergot fungi reveals the divergence and evolution of species within the genus Claviceps are the result of varying mechanisms driving genome evolution and host range expansion.</title>
        <authorList>
            <person name="Wyka S.A."/>
            <person name="Mondo S.J."/>
            <person name="Liu M."/>
            <person name="Dettman J."/>
            <person name="Nalam V."/>
            <person name="Broders K.D."/>
        </authorList>
    </citation>
    <scope>NUCLEOTIDE SEQUENCE [LARGE SCALE GENOMIC DNA]</scope>
    <source>
        <strain evidence="1 2">Clav52</strain>
    </source>
</reference>
<gene>
    <name evidence="1" type="ORF">E4U09_005667</name>
</gene>
<comment type="caution">
    <text evidence="1">The sequence shown here is derived from an EMBL/GenBank/DDBJ whole genome shotgun (WGS) entry which is preliminary data.</text>
</comment>
<name>A0A9P7U0K4_9HYPO</name>
<dbReference type="EMBL" id="SRRH01000487">
    <property type="protein sequence ID" value="KAG6288252.1"/>
    <property type="molecule type" value="Genomic_DNA"/>
</dbReference>
<protein>
    <submittedName>
        <fullName evidence="1">Uncharacterized protein</fullName>
    </submittedName>
</protein>
<sequence length="56" mass="6457">MAAISSYMADTSGGNFRVAFISAAYKSRPAEDRKVQGGFWTYEWCEIMWKRFPEVL</sequence>